<comment type="caution">
    <text evidence="2">The sequence shown here is derived from an EMBL/GenBank/DDBJ whole genome shotgun (WGS) entry which is preliminary data.</text>
</comment>
<dbReference type="InterPro" id="IPR015943">
    <property type="entry name" value="WD40/YVTN_repeat-like_dom_sf"/>
</dbReference>
<dbReference type="SUPFAM" id="SSF50978">
    <property type="entry name" value="WD40 repeat-like"/>
    <property type="match status" value="1"/>
</dbReference>
<feature type="compositionally biased region" description="Basic and acidic residues" evidence="1">
    <location>
        <begin position="207"/>
        <end position="230"/>
    </location>
</feature>
<evidence type="ECO:0000313" key="2">
    <source>
        <dbReference type="EMBL" id="PRP77628.1"/>
    </source>
</evidence>
<evidence type="ECO:0000313" key="3">
    <source>
        <dbReference type="Proteomes" id="UP000241769"/>
    </source>
</evidence>
<feature type="compositionally biased region" description="Basic and acidic residues" evidence="1">
    <location>
        <begin position="674"/>
        <end position="683"/>
    </location>
</feature>
<gene>
    <name evidence="2" type="ORF">PROFUN_00489</name>
</gene>
<keyword evidence="3" id="KW-1185">Reference proteome</keyword>
<dbReference type="InParanoid" id="A0A2P6N0Z3"/>
<reference evidence="2 3" key="1">
    <citation type="journal article" date="2018" name="Genome Biol. Evol.">
        <title>Multiple Roots of Fruiting Body Formation in Amoebozoa.</title>
        <authorList>
            <person name="Hillmann F."/>
            <person name="Forbes G."/>
            <person name="Novohradska S."/>
            <person name="Ferling I."/>
            <person name="Riege K."/>
            <person name="Groth M."/>
            <person name="Westermann M."/>
            <person name="Marz M."/>
            <person name="Spaller T."/>
            <person name="Winckler T."/>
            <person name="Schaap P."/>
            <person name="Glockner G."/>
        </authorList>
    </citation>
    <scope>NUCLEOTIDE SEQUENCE [LARGE SCALE GENOMIC DNA]</scope>
    <source>
        <strain evidence="2 3">Jena</strain>
    </source>
</reference>
<dbReference type="Proteomes" id="UP000241769">
    <property type="component" value="Unassembled WGS sequence"/>
</dbReference>
<evidence type="ECO:0000256" key="1">
    <source>
        <dbReference type="SAM" id="MobiDB-lite"/>
    </source>
</evidence>
<dbReference type="AlphaFoldDB" id="A0A2P6N0Z3"/>
<protein>
    <submittedName>
        <fullName evidence="2">Uncharacterized protein</fullName>
    </submittedName>
</protein>
<accession>A0A2P6N0Z3</accession>
<feature type="region of interest" description="Disordered" evidence="1">
    <location>
        <begin position="769"/>
        <end position="842"/>
    </location>
</feature>
<dbReference type="Gene3D" id="2.130.10.10">
    <property type="entry name" value="YVTN repeat-like/Quinoprotein amine dehydrogenase"/>
    <property type="match status" value="1"/>
</dbReference>
<dbReference type="EMBL" id="MDYQ01000257">
    <property type="protein sequence ID" value="PRP77628.1"/>
    <property type="molecule type" value="Genomic_DNA"/>
</dbReference>
<sequence>MILNLNRVLPCISSTLSSAQGHAREEGGLVVNSRALQDWCLAAWPRSRMCGSLWFRTTHRYAEAFLKPKDVPSVTDTKKIKCLLFIRETEFYELLYSSSSKTNQSLEAIRELCQGRLESSIIENLKRDLRQGRFKIEPLLKDLLGDKMDRPEMRDRRLVELINQSQKWQHKECRETCPSSSLYFDAHGRYSRSNSRHASRNTSPSRRSIDVTRTVKRERSTTTEERGERTNLPDHEVTKGLITKRVPTFCSFEPTRSTYHLMVGTDSGYVQYFDVTERKMLWEENLFIGENHEEIREIVWDTSNESDVPNQETSSIFCGIRTDNHVFVLRVSAAGVESNMRLNAKTTCICFIFYSETNLLVTGDHRGDLGVYDVTDVSPTNLSKWVSTKSKIESLCSSGGYVYSSCKGGNIFKWHLERTDPQKIDTRKQITRLGTSGRRIVSMGIAYDTLRSAEMSDEAGSLRNLTWDGSFTGMKPSNMMEVKKQLAVSDRFVVVSDHLQLAIWRDDGGDPLKIVEGKFHEITQMCVHRRKKVIALVSNPEDSVQCENPTNYIRIFTTEKNKKKWASFYPNVNIHPQFEETVEAPTVSDNVQEEEVESVSLLDRRAQTNETRPPSRGVVRDNDNRRSRKKEEEIDHGLNRVEPKKANNPILAAARHTTSIHPTSSSTPKTARAVSREGSRAASRDVSPLESEDESDTYHDVSSYLIPPPSQNTMGGVPIEGVQSNYAVEDCSPLSSPSGEEITMDPMLMSLAPLVSPIIRFQRESAISRTLSDSPEPTRFPANVNPRGDGTVATAPSEDVNELVPDRGNSRSSIPQHVRTPGGRALVSQQNREEERLSRPPDLNLQRTLNQVNERLSQHIRNDDTGETSIKNPDDSFQKFLTMLIFKLIVFHHLHCLPRLEAKENSPVLSLTFTLLAGTSNRLGGIACLLANGTTVLHNWNKNDVAAPINLEEESQLKVLAKRYEATRGEFIVFSKTKNLKSIIKSNGVGLQRIDAITLEENETNSIYNGVDEPMLACVCPYNFYLSARAIKNLERQTELRVEWNESCSEICTVRDRFQHPIKHLLWLGQQKDSRNIHSIVCGDSAGNVILCSFRLIEGVDVNKPIKQGDRWRENGFHKRAVVEGSSTTIINLSCDQKAGQLTVLSHIDTHERFKFLPLMSATFSSNFDHIVACLKNGLNDVYKMIYLRSDNLDMVGETTTHPVEGDGKDVTCMAAGDLKTARGMIAIGCQDGTIFVCQPKEEIK</sequence>
<dbReference type="InterPro" id="IPR036322">
    <property type="entry name" value="WD40_repeat_dom_sf"/>
</dbReference>
<feature type="compositionally biased region" description="Basic and acidic residues" evidence="1">
    <location>
        <begin position="618"/>
        <end position="645"/>
    </location>
</feature>
<feature type="region of interest" description="Disordered" evidence="1">
    <location>
        <begin position="192"/>
        <end position="230"/>
    </location>
</feature>
<name>A0A2P6N0Z3_9EUKA</name>
<organism evidence="2 3">
    <name type="scientific">Planoprotostelium fungivorum</name>
    <dbReference type="NCBI Taxonomy" id="1890364"/>
    <lineage>
        <taxon>Eukaryota</taxon>
        <taxon>Amoebozoa</taxon>
        <taxon>Evosea</taxon>
        <taxon>Variosea</taxon>
        <taxon>Cavosteliida</taxon>
        <taxon>Cavosteliaceae</taxon>
        <taxon>Planoprotostelium</taxon>
    </lineage>
</organism>
<feature type="region of interest" description="Disordered" evidence="1">
    <location>
        <begin position="583"/>
        <end position="711"/>
    </location>
</feature>
<proteinExistence type="predicted"/>
<feature type="compositionally biased region" description="Low complexity" evidence="1">
    <location>
        <begin position="656"/>
        <end position="668"/>
    </location>
</feature>